<protein>
    <recommendedName>
        <fullName evidence="3">Chromo domain-containing protein</fullName>
    </recommendedName>
</protein>
<keyword evidence="2" id="KW-1185">Reference proteome</keyword>
<dbReference type="SUPFAM" id="SSF54160">
    <property type="entry name" value="Chromo domain-like"/>
    <property type="match status" value="1"/>
</dbReference>
<sequence length="86" mass="9959">MGDWVHLSTKYIHPGLSKKKLGPKHIGPFQMVRIINPVTVVSWKGYPLSDAAWIPCIDVSTPRLRRRFHKKNHTKMGGEREFEHTI</sequence>
<comment type="caution">
    <text evidence="1">The sequence shown here is derived from an EMBL/GenBank/DDBJ whole genome shotgun (WGS) entry which is preliminary data.</text>
</comment>
<proteinExistence type="predicted"/>
<dbReference type="Gene3D" id="2.40.50.40">
    <property type="match status" value="1"/>
</dbReference>
<evidence type="ECO:0008006" key="3">
    <source>
        <dbReference type="Google" id="ProtNLM"/>
    </source>
</evidence>
<gene>
    <name evidence="1" type="ORF">L345_16688</name>
</gene>
<dbReference type="InterPro" id="IPR016197">
    <property type="entry name" value="Chromo-like_dom_sf"/>
</dbReference>
<accession>V8N5N0</accession>
<dbReference type="Proteomes" id="UP000018936">
    <property type="component" value="Unassembled WGS sequence"/>
</dbReference>
<dbReference type="EMBL" id="AZIM01008109">
    <property type="protein sequence ID" value="ETE57594.1"/>
    <property type="molecule type" value="Genomic_DNA"/>
</dbReference>
<organism evidence="1 2">
    <name type="scientific">Ophiophagus hannah</name>
    <name type="common">King cobra</name>
    <name type="synonym">Naja hannah</name>
    <dbReference type="NCBI Taxonomy" id="8665"/>
    <lineage>
        <taxon>Eukaryota</taxon>
        <taxon>Metazoa</taxon>
        <taxon>Chordata</taxon>
        <taxon>Craniata</taxon>
        <taxon>Vertebrata</taxon>
        <taxon>Euteleostomi</taxon>
        <taxon>Lepidosauria</taxon>
        <taxon>Squamata</taxon>
        <taxon>Bifurcata</taxon>
        <taxon>Unidentata</taxon>
        <taxon>Episquamata</taxon>
        <taxon>Toxicofera</taxon>
        <taxon>Serpentes</taxon>
        <taxon>Colubroidea</taxon>
        <taxon>Elapidae</taxon>
        <taxon>Elapinae</taxon>
        <taxon>Ophiophagus</taxon>
    </lineage>
</organism>
<evidence type="ECO:0000313" key="1">
    <source>
        <dbReference type="EMBL" id="ETE57594.1"/>
    </source>
</evidence>
<reference evidence="1 2" key="1">
    <citation type="journal article" date="2013" name="Proc. Natl. Acad. Sci. U.S.A.">
        <title>The king cobra genome reveals dynamic gene evolution and adaptation in the snake venom system.</title>
        <authorList>
            <person name="Vonk F.J."/>
            <person name="Casewell N.R."/>
            <person name="Henkel C.V."/>
            <person name="Heimberg A.M."/>
            <person name="Jansen H.J."/>
            <person name="McCleary R.J."/>
            <person name="Kerkkamp H.M."/>
            <person name="Vos R.A."/>
            <person name="Guerreiro I."/>
            <person name="Calvete J.J."/>
            <person name="Wuster W."/>
            <person name="Woods A.E."/>
            <person name="Logan J.M."/>
            <person name="Harrison R.A."/>
            <person name="Castoe T.A."/>
            <person name="de Koning A.P."/>
            <person name="Pollock D.D."/>
            <person name="Yandell M."/>
            <person name="Calderon D."/>
            <person name="Renjifo C."/>
            <person name="Currier R.B."/>
            <person name="Salgado D."/>
            <person name="Pla D."/>
            <person name="Sanz L."/>
            <person name="Hyder A.S."/>
            <person name="Ribeiro J.M."/>
            <person name="Arntzen J.W."/>
            <person name="van den Thillart G.E."/>
            <person name="Boetzer M."/>
            <person name="Pirovano W."/>
            <person name="Dirks R.P."/>
            <person name="Spaink H.P."/>
            <person name="Duboule D."/>
            <person name="McGlinn E."/>
            <person name="Kini R.M."/>
            <person name="Richardson M.K."/>
        </authorList>
    </citation>
    <scope>NUCLEOTIDE SEQUENCE</scope>
    <source>
        <tissue evidence="1">Blood</tissue>
    </source>
</reference>
<dbReference type="OrthoDB" id="1430630at2759"/>
<name>V8N5N0_OPHHA</name>
<dbReference type="AlphaFoldDB" id="V8N5N0"/>
<evidence type="ECO:0000313" key="2">
    <source>
        <dbReference type="Proteomes" id="UP000018936"/>
    </source>
</evidence>